<comment type="caution">
    <text evidence="1">The sequence shown here is derived from an EMBL/GenBank/DDBJ whole genome shotgun (WGS) entry which is preliminary data.</text>
</comment>
<accession>A0A9N9NPI3</accession>
<sequence length="123" mass="13621">TQQILVQSQQPTSQPISSQFRSQLAGTSEKIYKENVNRLLLWLYGSTPKFVPIQAPSLPPKPQIKKNIIPNTDDIDEITKGMADISLNMAKMAKNINTSSLPVVGLKNCCSAIKPHCQFVIEN</sequence>
<evidence type="ECO:0000313" key="2">
    <source>
        <dbReference type="Proteomes" id="UP000789405"/>
    </source>
</evidence>
<feature type="non-terminal residue" evidence="1">
    <location>
        <position position="123"/>
    </location>
</feature>
<dbReference type="OrthoDB" id="2486536at2759"/>
<gene>
    <name evidence="1" type="ORF">DERYTH_LOCUS17515</name>
</gene>
<dbReference type="Proteomes" id="UP000789405">
    <property type="component" value="Unassembled WGS sequence"/>
</dbReference>
<protein>
    <submittedName>
        <fullName evidence="1">4399_t:CDS:1</fullName>
    </submittedName>
</protein>
<dbReference type="AlphaFoldDB" id="A0A9N9NPI3"/>
<name>A0A9N9NPI3_9GLOM</name>
<reference evidence="1" key="1">
    <citation type="submission" date="2021-06" db="EMBL/GenBank/DDBJ databases">
        <authorList>
            <person name="Kallberg Y."/>
            <person name="Tangrot J."/>
            <person name="Rosling A."/>
        </authorList>
    </citation>
    <scope>NUCLEOTIDE SEQUENCE</scope>
    <source>
        <strain evidence="1">MA453B</strain>
    </source>
</reference>
<keyword evidence="2" id="KW-1185">Reference proteome</keyword>
<organism evidence="1 2">
    <name type="scientific">Dentiscutata erythropus</name>
    <dbReference type="NCBI Taxonomy" id="1348616"/>
    <lineage>
        <taxon>Eukaryota</taxon>
        <taxon>Fungi</taxon>
        <taxon>Fungi incertae sedis</taxon>
        <taxon>Mucoromycota</taxon>
        <taxon>Glomeromycotina</taxon>
        <taxon>Glomeromycetes</taxon>
        <taxon>Diversisporales</taxon>
        <taxon>Gigasporaceae</taxon>
        <taxon>Dentiscutata</taxon>
    </lineage>
</organism>
<proteinExistence type="predicted"/>
<evidence type="ECO:0000313" key="1">
    <source>
        <dbReference type="EMBL" id="CAG8757816.1"/>
    </source>
</evidence>
<dbReference type="EMBL" id="CAJVPY010016586">
    <property type="protein sequence ID" value="CAG8757816.1"/>
    <property type="molecule type" value="Genomic_DNA"/>
</dbReference>